<evidence type="ECO:0000256" key="1">
    <source>
        <dbReference type="SAM" id="MobiDB-lite"/>
    </source>
</evidence>
<keyword evidence="2" id="KW-0808">Transferase</keyword>
<evidence type="ECO:0000313" key="2">
    <source>
        <dbReference type="EMBL" id="GJT34021.1"/>
    </source>
</evidence>
<name>A0ABQ5D710_9ASTR</name>
<keyword evidence="2" id="KW-0548">Nucleotidyltransferase</keyword>
<dbReference type="GO" id="GO:0003964">
    <property type="term" value="F:RNA-directed DNA polymerase activity"/>
    <property type="evidence" value="ECO:0007669"/>
    <property type="project" value="UniProtKB-KW"/>
</dbReference>
<dbReference type="InterPro" id="IPR040256">
    <property type="entry name" value="At4g02000-like"/>
</dbReference>
<comment type="caution">
    <text evidence="2">The sequence shown here is derived from an EMBL/GenBank/DDBJ whole genome shotgun (WGS) entry which is preliminary data.</text>
</comment>
<feature type="region of interest" description="Disordered" evidence="1">
    <location>
        <begin position="211"/>
        <end position="240"/>
    </location>
</feature>
<reference evidence="2" key="1">
    <citation type="journal article" date="2022" name="Int. J. Mol. Sci.">
        <title>Draft Genome of Tanacetum Coccineum: Genomic Comparison of Closely Related Tanacetum-Family Plants.</title>
        <authorList>
            <person name="Yamashiro T."/>
            <person name="Shiraishi A."/>
            <person name="Nakayama K."/>
            <person name="Satake H."/>
        </authorList>
    </citation>
    <scope>NUCLEOTIDE SEQUENCE</scope>
</reference>
<accession>A0ABQ5D710</accession>
<evidence type="ECO:0000313" key="3">
    <source>
        <dbReference type="Proteomes" id="UP001151760"/>
    </source>
</evidence>
<dbReference type="PANTHER" id="PTHR31286">
    <property type="entry name" value="GLYCINE-RICH CELL WALL STRUCTURAL PROTEIN 1.8-LIKE"/>
    <property type="match status" value="1"/>
</dbReference>
<sequence>MNKKIVKVSHITTFEEINGADVAIPKAVVDQVRVHFSNTLYGYFIGKRIPFLIVEKKIMGAIKENGPWTIRLSHLILNIWKPNTKLEKEEVLSIPVWVKLHKVPIVAYSEVGLSHITSKLGKPIMLNSYACDMFINPWGRSTYARALIEMSSDRAFVESLVVGIPLEDGSGHSMETISVEYEWKPPRCGDCKIFGHTLSMCPKRVIEATTSTTKSTPKSDSKSVNVADNNGFIENSTPMSNSFDTLSNLMEEGRNDPQSKVDGSMQTGGKESSEAHVETIGLSSKVTNETGLPVSKNDKGPSTYLKPAIWECINESDTDDDNVFTSYGASLGGGNQLEDEDLDFSDGYEDQVFDFPGQLKNFHDFKLNMSGRK</sequence>
<reference evidence="2" key="2">
    <citation type="submission" date="2022-01" db="EMBL/GenBank/DDBJ databases">
        <authorList>
            <person name="Yamashiro T."/>
            <person name="Shiraishi A."/>
            <person name="Satake H."/>
            <person name="Nakayama K."/>
        </authorList>
    </citation>
    <scope>NUCLEOTIDE SEQUENCE</scope>
</reference>
<feature type="region of interest" description="Disordered" evidence="1">
    <location>
        <begin position="252"/>
        <end position="274"/>
    </location>
</feature>
<dbReference type="Proteomes" id="UP001151760">
    <property type="component" value="Unassembled WGS sequence"/>
</dbReference>
<protein>
    <submittedName>
        <fullName evidence="2">Reverse transcriptase domain-containing protein</fullName>
    </submittedName>
</protein>
<feature type="compositionally biased region" description="Polar residues" evidence="1">
    <location>
        <begin position="224"/>
        <end position="240"/>
    </location>
</feature>
<keyword evidence="2" id="KW-0695">RNA-directed DNA polymerase</keyword>
<gene>
    <name evidence="2" type="ORF">Tco_0924440</name>
</gene>
<organism evidence="2 3">
    <name type="scientific">Tanacetum coccineum</name>
    <dbReference type="NCBI Taxonomy" id="301880"/>
    <lineage>
        <taxon>Eukaryota</taxon>
        <taxon>Viridiplantae</taxon>
        <taxon>Streptophyta</taxon>
        <taxon>Embryophyta</taxon>
        <taxon>Tracheophyta</taxon>
        <taxon>Spermatophyta</taxon>
        <taxon>Magnoliopsida</taxon>
        <taxon>eudicotyledons</taxon>
        <taxon>Gunneridae</taxon>
        <taxon>Pentapetalae</taxon>
        <taxon>asterids</taxon>
        <taxon>campanulids</taxon>
        <taxon>Asterales</taxon>
        <taxon>Asteraceae</taxon>
        <taxon>Asteroideae</taxon>
        <taxon>Anthemideae</taxon>
        <taxon>Anthemidinae</taxon>
        <taxon>Tanacetum</taxon>
    </lineage>
</organism>
<keyword evidence="3" id="KW-1185">Reference proteome</keyword>
<dbReference type="EMBL" id="BQNB010014927">
    <property type="protein sequence ID" value="GJT34021.1"/>
    <property type="molecule type" value="Genomic_DNA"/>
</dbReference>
<proteinExistence type="predicted"/>
<dbReference type="PANTHER" id="PTHR31286:SF99">
    <property type="entry name" value="DUF4283 DOMAIN-CONTAINING PROTEIN"/>
    <property type="match status" value="1"/>
</dbReference>